<feature type="region of interest" description="Disordered" evidence="1">
    <location>
        <begin position="354"/>
        <end position="375"/>
    </location>
</feature>
<protein>
    <submittedName>
        <fullName evidence="2">Protein CBG07738</fullName>
    </submittedName>
</protein>
<evidence type="ECO:0000313" key="4">
    <source>
        <dbReference type="WormBase" id="CBG07738"/>
    </source>
</evidence>
<name>A8X469_CAEBR</name>
<dbReference type="AlphaFoldDB" id="A8X469"/>
<evidence type="ECO:0000313" key="3">
    <source>
        <dbReference type="Proteomes" id="UP000008549"/>
    </source>
</evidence>
<proteinExistence type="predicted"/>
<dbReference type="GeneID" id="8587960"/>
<evidence type="ECO:0000256" key="1">
    <source>
        <dbReference type="SAM" id="MobiDB-lite"/>
    </source>
</evidence>
<dbReference type="InParanoid" id="A8X469"/>
<gene>
    <name evidence="2 4" type="ORF">CBG07738</name>
    <name evidence="2" type="ORF">CBG_07738</name>
</gene>
<reference evidence="2 3" key="1">
    <citation type="journal article" date="2003" name="PLoS Biol.">
        <title>The genome sequence of Caenorhabditis briggsae: a platform for comparative genomics.</title>
        <authorList>
            <person name="Stein L.D."/>
            <person name="Bao Z."/>
            <person name="Blasiar D."/>
            <person name="Blumenthal T."/>
            <person name="Brent M.R."/>
            <person name="Chen N."/>
            <person name="Chinwalla A."/>
            <person name="Clarke L."/>
            <person name="Clee C."/>
            <person name="Coghlan A."/>
            <person name="Coulson A."/>
            <person name="D'Eustachio P."/>
            <person name="Fitch D.H."/>
            <person name="Fulton L.A."/>
            <person name="Fulton R.E."/>
            <person name="Griffiths-Jones S."/>
            <person name="Harris T.W."/>
            <person name="Hillier L.W."/>
            <person name="Kamath R."/>
            <person name="Kuwabara P.E."/>
            <person name="Mardis E.R."/>
            <person name="Marra M.A."/>
            <person name="Miner T.L."/>
            <person name="Minx P."/>
            <person name="Mullikin J.C."/>
            <person name="Plumb R.W."/>
            <person name="Rogers J."/>
            <person name="Schein J.E."/>
            <person name="Sohrmann M."/>
            <person name="Spieth J."/>
            <person name="Stajich J.E."/>
            <person name="Wei C."/>
            <person name="Willey D."/>
            <person name="Wilson R.K."/>
            <person name="Durbin R."/>
            <person name="Waterston R.H."/>
        </authorList>
    </citation>
    <scope>NUCLEOTIDE SEQUENCE [LARGE SCALE GENOMIC DNA]</scope>
    <source>
        <strain evidence="2 3">AF16</strain>
    </source>
</reference>
<dbReference type="KEGG" id="cbr:CBG_07738"/>
<dbReference type="CTD" id="8587960"/>
<organism evidence="2 3">
    <name type="scientific">Caenorhabditis briggsae</name>
    <dbReference type="NCBI Taxonomy" id="6238"/>
    <lineage>
        <taxon>Eukaryota</taxon>
        <taxon>Metazoa</taxon>
        <taxon>Ecdysozoa</taxon>
        <taxon>Nematoda</taxon>
        <taxon>Chromadorea</taxon>
        <taxon>Rhabditida</taxon>
        <taxon>Rhabditina</taxon>
        <taxon>Rhabditomorpha</taxon>
        <taxon>Rhabditoidea</taxon>
        <taxon>Rhabditidae</taxon>
        <taxon>Peloderinae</taxon>
        <taxon>Caenorhabditis</taxon>
    </lineage>
</organism>
<reference evidence="2 3" key="2">
    <citation type="journal article" date="2011" name="PLoS Genet.">
        <title>Caenorhabditis briggsae recombinant inbred line genotypes reveal inter-strain incompatibility and the evolution of recombination.</title>
        <authorList>
            <person name="Ross J.A."/>
            <person name="Koboldt D.C."/>
            <person name="Staisch J.E."/>
            <person name="Chamberlin H.M."/>
            <person name="Gupta B.P."/>
            <person name="Miller R.D."/>
            <person name="Baird S.E."/>
            <person name="Haag E.S."/>
        </authorList>
    </citation>
    <scope>NUCLEOTIDE SEQUENCE [LARGE SCALE GENOMIC DNA]</scope>
    <source>
        <strain evidence="2 3">AF16</strain>
    </source>
</reference>
<dbReference type="Proteomes" id="UP000008549">
    <property type="component" value="Unassembled WGS sequence"/>
</dbReference>
<accession>A8X469</accession>
<sequence>MSDEPADVDRDMDDEMDDDIWDSIKRSLGNHGESKRQYDEFRNALKEGGESALRARETIFTEMRALDVELGRNFRNQLRGTMFKGMEYGLPPKMISYLSDVSLEELIEFICTRNEEDWINRVLTNLKWELTNSRQNIEDTNNYIRSHHQWNITNWHVCYENILKDVLYLYAKHGKMFVHALAQFITKIGIIFYYEDPHAGGPFAEGFRARQDILWDYDVCSRDEENIPYNFEDLFYHCLICILKYQVSKDCDYALRVLAPWLVGTKEALDNLDIFFFYDQERMRKQQQLRLAKYKIEKIHGLFVLKKFAPEDEKSKMVLDGVKSDNPKERAKKRKLVIDMIKSKKQVVDSTTNEVASSFHRSTPFPSKGGFSQYQMRDQNTNRNTRRNDSLSHIEVMSDQPEDVESNNEDDVPRVLSNEVAQQYRDYGNRLNQGPSPAFCRAMFSRIREKTYRDMRQWDVNDYHECFEDILKDVFYLSAKHGEMFVRALTQFIKQLCTVFCNSYSFAEESLARKTSPNKHCCDTQDKEKSYNAEQLFFHCLNCILEYQTQEYCAYALRVLAPWLDGAKKALDKSNADLNPYDWKHMRNQQKLSMAGSKIEKNENGLFVLKKYVAEDERVLMQMDGVKSETSKERSKKRRLVVDLTKSSEFFSEGNLCIYLILQRSKSGSAQPMKPQAHSIGPLLFQTKEDSRIIQNKTMSDPPENVENNNEKNLLSRFILNKQCEDYGLFQMNQEDREKIFNDMRALDVELGRKYRNVLRAEISRMIETKDMPPKLIYYLNDVPVEELIRFIRIQKQDQWVRRVLYELSGSCLWVRTYLRSRNDSIRSYQQWDITNWHYCYKNILRDVLYLYAKHGEIFVRAMKQFIKPLYFVLNDNRPKYNEMITEEDMAVRESFDYWDQRDEEQNPYDFEELFSHCLDCVLGYETSKYCGYFLQVVAPWIAGAKTALDNSRADFYFYDRKRMRMQQEQRLLKFKIEEKDGFFRLKRFISEDERVFMELCGLKSDDEKDQRNKCEMEPDVKNSKQQVVASTTNEVASSFHCFTPFPSKGGFSHYLVRIQNTTIKQ</sequence>
<keyword evidence="3" id="KW-1185">Reference proteome</keyword>
<dbReference type="HOGENOM" id="CLU_288401_0_0_1"/>
<dbReference type="RefSeq" id="XP_002645961.1">
    <property type="nucleotide sequence ID" value="XM_002645915.1"/>
</dbReference>
<dbReference type="WormBase" id="CBG07738">
    <property type="protein sequence ID" value="CBP48566"/>
    <property type="gene ID" value="WBGene00029691"/>
</dbReference>
<evidence type="ECO:0000313" key="2">
    <source>
        <dbReference type="EMBL" id="CAP27429.1"/>
    </source>
</evidence>
<dbReference type="EMBL" id="HE601041">
    <property type="protein sequence ID" value="CAP27429.1"/>
    <property type="molecule type" value="Genomic_DNA"/>
</dbReference>